<accession>A0A1H2ZW84</accession>
<dbReference type="AlphaFoldDB" id="A0A1H2ZW84"/>
<feature type="transmembrane region" description="Helical" evidence="5">
    <location>
        <begin position="177"/>
        <end position="195"/>
    </location>
</feature>
<feature type="transmembrane region" description="Helical" evidence="5">
    <location>
        <begin position="259"/>
        <end position="281"/>
    </location>
</feature>
<protein>
    <submittedName>
        <fullName evidence="6">Bile acid:Na+ symporter, BASS family</fullName>
    </submittedName>
</protein>
<dbReference type="InterPro" id="IPR004710">
    <property type="entry name" value="Bilac:Na_transpt"/>
</dbReference>
<dbReference type="STRING" id="1007099.SAMN05216287_2470"/>
<dbReference type="Proteomes" id="UP000243778">
    <property type="component" value="Unassembled WGS sequence"/>
</dbReference>
<keyword evidence="3 5" id="KW-1133">Transmembrane helix</keyword>
<evidence type="ECO:0000256" key="5">
    <source>
        <dbReference type="SAM" id="Phobius"/>
    </source>
</evidence>
<keyword evidence="4 5" id="KW-0472">Membrane</keyword>
<dbReference type="EMBL" id="FNNU01000003">
    <property type="protein sequence ID" value="SDX21521.1"/>
    <property type="molecule type" value="Genomic_DNA"/>
</dbReference>
<keyword evidence="2 5" id="KW-0812">Transmembrane</keyword>
<comment type="subcellular location">
    <subcellularLocation>
        <location evidence="1">Membrane</location>
        <topology evidence="1">Multi-pass membrane protein</topology>
    </subcellularLocation>
</comment>
<dbReference type="PANTHER" id="PTHR10361">
    <property type="entry name" value="SODIUM-BILE ACID COTRANSPORTER"/>
    <property type="match status" value="1"/>
</dbReference>
<reference evidence="7" key="1">
    <citation type="submission" date="2016-10" db="EMBL/GenBank/DDBJ databases">
        <authorList>
            <person name="Varghese N."/>
            <person name="Submissions S."/>
        </authorList>
    </citation>
    <scope>NUCLEOTIDE SEQUENCE [LARGE SCALE GENOMIC DNA]</scope>
    <source>
        <strain evidence="7">NRRL B-59562</strain>
    </source>
</reference>
<dbReference type="Gene3D" id="1.20.1530.20">
    <property type="match status" value="1"/>
</dbReference>
<feature type="transmembrane region" description="Helical" evidence="5">
    <location>
        <begin position="98"/>
        <end position="122"/>
    </location>
</feature>
<feature type="transmembrane region" description="Helical" evidence="5">
    <location>
        <begin position="41"/>
        <end position="63"/>
    </location>
</feature>
<evidence type="ECO:0000313" key="6">
    <source>
        <dbReference type="EMBL" id="SDX21521.1"/>
    </source>
</evidence>
<keyword evidence="7" id="KW-1185">Reference proteome</keyword>
<name>A0A1H2ZW84_9PSED</name>
<organism evidence="6 7">
    <name type="scientific">Pseudomonas kuykendallii</name>
    <dbReference type="NCBI Taxonomy" id="1007099"/>
    <lineage>
        <taxon>Bacteria</taxon>
        <taxon>Pseudomonadati</taxon>
        <taxon>Pseudomonadota</taxon>
        <taxon>Gammaproteobacteria</taxon>
        <taxon>Pseudomonadales</taxon>
        <taxon>Pseudomonadaceae</taxon>
        <taxon>Pseudomonas</taxon>
    </lineage>
</organism>
<evidence type="ECO:0000256" key="2">
    <source>
        <dbReference type="ARBA" id="ARBA00022692"/>
    </source>
</evidence>
<dbReference type="InterPro" id="IPR038770">
    <property type="entry name" value="Na+/solute_symporter_sf"/>
</dbReference>
<evidence type="ECO:0000256" key="4">
    <source>
        <dbReference type="ARBA" id="ARBA00023136"/>
    </source>
</evidence>
<feature type="transmembrane region" description="Helical" evidence="5">
    <location>
        <begin position="6"/>
        <end position="29"/>
    </location>
</feature>
<dbReference type="InterPro" id="IPR002657">
    <property type="entry name" value="BilAc:Na_symport/Acr3"/>
</dbReference>
<dbReference type="PANTHER" id="PTHR10361:SF24">
    <property type="entry name" value="P3 PROTEIN"/>
    <property type="match status" value="1"/>
</dbReference>
<dbReference type="GO" id="GO:0016020">
    <property type="term" value="C:membrane"/>
    <property type="evidence" value="ECO:0007669"/>
    <property type="project" value="UniProtKB-SubCell"/>
</dbReference>
<sequence>MSGDQLSTVLMPLLLALIMFSLGLGLLPADFRRIAAQPRAFLLGFACHFVLLPLVCFGLLSVFPLPGAIAVGFMLIAACPTGTTSNLLTYIARGDVALALSFTAAASLMTIITLPVIVTLAMGHFLGAHQQIDFPVGFMMIQIFAMLGLPVSLGMLAHRAWPRSVQRFEPLATRLSTLAFAIIVIGALVKNWALFEQNFSVVAPLALALNVLMLILGFAVARLGRLERRQAVTIAIETAMQNATLAIVIGSTVLRDDALVVPAAIYGVLMYVGGLVFAFTVRRSAPPVVPERPDELIAPR</sequence>
<proteinExistence type="predicted"/>
<evidence type="ECO:0000256" key="3">
    <source>
        <dbReference type="ARBA" id="ARBA00022989"/>
    </source>
</evidence>
<evidence type="ECO:0000256" key="1">
    <source>
        <dbReference type="ARBA" id="ARBA00004141"/>
    </source>
</evidence>
<feature type="transmembrane region" description="Helical" evidence="5">
    <location>
        <begin position="201"/>
        <end position="220"/>
    </location>
</feature>
<feature type="transmembrane region" description="Helical" evidence="5">
    <location>
        <begin position="69"/>
        <end position="91"/>
    </location>
</feature>
<feature type="transmembrane region" description="Helical" evidence="5">
    <location>
        <begin position="134"/>
        <end position="156"/>
    </location>
</feature>
<evidence type="ECO:0000313" key="7">
    <source>
        <dbReference type="Proteomes" id="UP000243778"/>
    </source>
</evidence>
<gene>
    <name evidence="6" type="ORF">SAMN05216287_2470</name>
</gene>
<dbReference type="Pfam" id="PF01758">
    <property type="entry name" value="SBF"/>
    <property type="match status" value="1"/>
</dbReference>